<evidence type="ECO:0000313" key="2">
    <source>
        <dbReference type="EMBL" id="KAJ1148456.1"/>
    </source>
</evidence>
<proteinExistence type="predicted"/>
<organism evidence="2 3">
    <name type="scientific">Pleurodeles waltl</name>
    <name type="common">Iberian ribbed newt</name>
    <dbReference type="NCBI Taxonomy" id="8319"/>
    <lineage>
        <taxon>Eukaryota</taxon>
        <taxon>Metazoa</taxon>
        <taxon>Chordata</taxon>
        <taxon>Craniata</taxon>
        <taxon>Vertebrata</taxon>
        <taxon>Euteleostomi</taxon>
        <taxon>Amphibia</taxon>
        <taxon>Batrachia</taxon>
        <taxon>Caudata</taxon>
        <taxon>Salamandroidea</taxon>
        <taxon>Salamandridae</taxon>
        <taxon>Pleurodelinae</taxon>
        <taxon>Pleurodeles</taxon>
    </lineage>
</organism>
<dbReference type="AlphaFoldDB" id="A0AAV7R7F6"/>
<comment type="caution">
    <text evidence="2">The sequence shown here is derived from an EMBL/GenBank/DDBJ whole genome shotgun (WGS) entry which is preliminary data.</text>
</comment>
<gene>
    <name evidence="2" type="ORF">NDU88_001291</name>
</gene>
<feature type="region of interest" description="Disordered" evidence="1">
    <location>
        <begin position="37"/>
        <end position="70"/>
    </location>
</feature>
<reference evidence="2" key="1">
    <citation type="journal article" date="2022" name="bioRxiv">
        <title>Sequencing and chromosome-scale assembly of the giantPleurodeles waltlgenome.</title>
        <authorList>
            <person name="Brown T."/>
            <person name="Elewa A."/>
            <person name="Iarovenko S."/>
            <person name="Subramanian E."/>
            <person name="Araus A.J."/>
            <person name="Petzold A."/>
            <person name="Susuki M."/>
            <person name="Suzuki K.-i.T."/>
            <person name="Hayashi T."/>
            <person name="Toyoda A."/>
            <person name="Oliveira C."/>
            <person name="Osipova E."/>
            <person name="Leigh N.D."/>
            <person name="Simon A."/>
            <person name="Yun M.H."/>
        </authorList>
    </citation>
    <scope>NUCLEOTIDE SEQUENCE</scope>
    <source>
        <strain evidence="2">20211129_DDA</strain>
        <tissue evidence="2">Liver</tissue>
    </source>
</reference>
<feature type="region of interest" description="Disordered" evidence="1">
    <location>
        <begin position="88"/>
        <end position="107"/>
    </location>
</feature>
<feature type="compositionally biased region" description="Basic and acidic residues" evidence="1">
    <location>
        <begin position="61"/>
        <end position="70"/>
    </location>
</feature>
<protein>
    <submittedName>
        <fullName evidence="2">Uncharacterized protein</fullName>
    </submittedName>
</protein>
<dbReference type="Proteomes" id="UP001066276">
    <property type="component" value="Chromosome 5"/>
</dbReference>
<sequence length="107" mass="11652">MGGTQRASVGPRSSAEVLSQIATSVLMVHEYEQDLIETPGRLSTHGLAHPEESQSSASHSMDSERAQERVYDVATVSTARHTQCDCDLARGRPRRPAPGLYCTPPLY</sequence>
<name>A0AAV7R7F6_PLEWA</name>
<keyword evidence="3" id="KW-1185">Reference proteome</keyword>
<evidence type="ECO:0000256" key="1">
    <source>
        <dbReference type="SAM" id="MobiDB-lite"/>
    </source>
</evidence>
<dbReference type="EMBL" id="JANPWB010000009">
    <property type="protein sequence ID" value="KAJ1148456.1"/>
    <property type="molecule type" value="Genomic_DNA"/>
</dbReference>
<evidence type="ECO:0000313" key="3">
    <source>
        <dbReference type="Proteomes" id="UP001066276"/>
    </source>
</evidence>
<accession>A0AAV7R7F6</accession>